<dbReference type="AlphaFoldDB" id="A0A6B0VAK3"/>
<name>A0A6B0VAK3_IXORI</name>
<reference evidence="1" key="1">
    <citation type="submission" date="2019-12" db="EMBL/GenBank/DDBJ databases">
        <title>An insight into the sialome of adult female Ixodes ricinus ticks feeding for 6 days.</title>
        <authorList>
            <person name="Perner J."/>
            <person name="Ribeiro J.M.C."/>
        </authorList>
    </citation>
    <scope>NUCLEOTIDE SEQUENCE</scope>
    <source>
        <strain evidence="1">Semi-engorged</strain>
        <tissue evidence="1">Salivary glands</tissue>
    </source>
</reference>
<organism evidence="1">
    <name type="scientific">Ixodes ricinus</name>
    <name type="common">Common tick</name>
    <name type="synonym">Acarus ricinus</name>
    <dbReference type="NCBI Taxonomy" id="34613"/>
    <lineage>
        <taxon>Eukaryota</taxon>
        <taxon>Metazoa</taxon>
        <taxon>Ecdysozoa</taxon>
        <taxon>Arthropoda</taxon>
        <taxon>Chelicerata</taxon>
        <taxon>Arachnida</taxon>
        <taxon>Acari</taxon>
        <taxon>Parasitiformes</taxon>
        <taxon>Ixodida</taxon>
        <taxon>Ixodoidea</taxon>
        <taxon>Ixodidae</taxon>
        <taxon>Ixodinae</taxon>
        <taxon>Ixodes</taxon>
    </lineage>
</organism>
<evidence type="ECO:0000313" key="1">
    <source>
        <dbReference type="EMBL" id="MXU99092.1"/>
    </source>
</evidence>
<sequence length="396" mass="41489">MSFVCGGRRARLGVCLARRLTAARLATALVRGRPLVRPSLGGATRFQALGGTLKVHAVEHLVGCVVGAHDADKHHGLAREAQQLPRPAELLSPVCHHGPILLVHRHLHVVAVLAGVTVPQQEPHGVDAVGLGQLHHDGPIAQLVAGVARVPVVLAGLPIDEGVAGAAHPLHHVGAAGDRGHILPGHHQALLQLGHGPFPHVPALQGHRVEHPVHCVVRAHYVDVLDHPCFEVQLLPGAAQVLGVVHHPDPVLLVHRHLYIVAVSPVVPVPEQQGQVVEDAGAAQLDQDARPSAGPPVFNGVPGEASLHVVALAVPVQQGAAHLPRKHLGPVGHTRHILRGQEASPVGAVGIPGLGAELDGVQNAVWPHQVRGTHHIQQLGNRQQGKAHHFQDGLGV</sequence>
<accession>A0A6B0VAK3</accession>
<protein>
    <submittedName>
        <fullName evidence="1">Uncharacterized protein</fullName>
    </submittedName>
</protein>
<dbReference type="EMBL" id="GIFC01017009">
    <property type="protein sequence ID" value="MXU99092.1"/>
    <property type="molecule type" value="Transcribed_RNA"/>
</dbReference>
<proteinExistence type="predicted"/>